<sequence length="92" mass="9240">MASALKMATVAGCILLVVAASMGYLPPVMADCAGACADACQMYATALCAGFNGAKCTTPLPLGKTCEDVAIQPCVVSCFEVCILGDLRGCIA</sequence>
<keyword evidence="3" id="KW-1185">Reference proteome</keyword>
<dbReference type="AlphaFoldDB" id="A0ABC9EXF9"/>
<dbReference type="EMBL" id="OZ075115">
    <property type="protein sequence ID" value="CAL5065105.1"/>
    <property type="molecule type" value="Genomic_DNA"/>
</dbReference>
<proteinExistence type="predicted"/>
<evidence type="ECO:0000313" key="2">
    <source>
        <dbReference type="EMBL" id="CAL5065105.1"/>
    </source>
</evidence>
<accession>A0ABC9EXF9</accession>
<feature type="signal peptide" evidence="1">
    <location>
        <begin position="1"/>
        <end position="30"/>
    </location>
</feature>
<evidence type="ECO:0000313" key="3">
    <source>
        <dbReference type="Proteomes" id="UP001497457"/>
    </source>
</evidence>
<gene>
    <name evidence="2" type="ORF">URODEC1_LOCUS99804</name>
</gene>
<name>A0ABC9EXF9_9POAL</name>
<organism evidence="2 3">
    <name type="scientific">Urochloa decumbens</name>
    <dbReference type="NCBI Taxonomy" id="240449"/>
    <lineage>
        <taxon>Eukaryota</taxon>
        <taxon>Viridiplantae</taxon>
        <taxon>Streptophyta</taxon>
        <taxon>Embryophyta</taxon>
        <taxon>Tracheophyta</taxon>
        <taxon>Spermatophyta</taxon>
        <taxon>Magnoliopsida</taxon>
        <taxon>Liliopsida</taxon>
        <taxon>Poales</taxon>
        <taxon>Poaceae</taxon>
        <taxon>PACMAD clade</taxon>
        <taxon>Panicoideae</taxon>
        <taxon>Panicodae</taxon>
        <taxon>Paniceae</taxon>
        <taxon>Melinidinae</taxon>
        <taxon>Urochloa</taxon>
    </lineage>
</organism>
<evidence type="ECO:0000256" key="1">
    <source>
        <dbReference type="SAM" id="SignalP"/>
    </source>
</evidence>
<protein>
    <submittedName>
        <fullName evidence="2">Uncharacterized protein</fullName>
    </submittedName>
</protein>
<dbReference type="Proteomes" id="UP001497457">
    <property type="component" value="Chromosome 5rd"/>
</dbReference>
<keyword evidence="1" id="KW-0732">Signal</keyword>
<reference evidence="2" key="1">
    <citation type="submission" date="2024-10" db="EMBL/GenBank/DDBJ databases">
        <authorList>
            <person name="Ryan C."/>
        </authorList>
    </citation>
    <scope>NUCLEOTIDE SEQUENCE [LARGE SCALE GENOMIC DNA]</scope>
</reference>
<feature type="chain" id="PRO_5044841183" evidence="1">
    <location>
        <begin position="31"/>
        <end position="92"/>
    </location>
</feature>